<dbReference type="SUPFAM" id="SSF47113">
    <property type="entry name" value="Histone-fold"/>
    <property type="match status" value="1"/>
</dbReference>
<dbReference type="Gene3D" id="1.10.20.10">
    <property type="entry name" value="Histone, subunit A"/>
    <property type="match status" value="1"/>
</dbReference>
<evidence type="ECO:0000256" key="9">
    <source>
        <dbReference type="RuleBase" id="RU003767"/>
    </source>
</evidence>
<feature type="region of interest" description="Disordered" evidence="10">
    <location>
        <begin position="1"/>
        <end position="29"/>
    </location>
</feature>
<dbReference type="Pfam" id="PF00125">
    <property type="entry name" value="Histone"/>
    <property type="match status" value="1"/>
</dbReference>
<feature type="domain" description="Core Histone H2A/H2B/H3" evidence="11">
    <location>
        <begin position="21"/>
        <end position="95"/>
    </location>
</feature>
<evidence type="ECO:0000313" key="15">
    <source>
        <dbReference type="WBParaSite" id="nOo.2.0.1.t09725-RA"/>
    </source>
</evidence>
<dbReference type="GO" id="GO:0000786">
    <property type="term" value="C:nucleosome"/>
    <property type="evidence" value="ECO:0007669"/>
    <property type="project" value="UniProtKB-KW"/>
</dbReference>
<evidence type="ECO:0000256" key="6">
    <source>
        <dbReference type="ARBA" id="ARBA00022499"/>
    </source>
</evidence>
<dbReference type="EMBL" id="UYRW01004958">
    <property type="protein sequence ID" value="VDM93352.1"/>
    <property type="molecule type" value="Genomic_DNA"/>
</dbReference>
<evidence type="ECO:0000313" key="13">
    <source>
        <dbReference type="EMBL" id="VDM93352.1"/>
    </source>
</evidence>
<comment type="subunit">
    <text evidence="9">The nucleosome is a histone octamer containing two molecules each of H2A, H2B, H3 and H4 assembled in one H3-H4 heterotetramer and two H2A-H2B heterodimers. The octamer wraps approximately 147 bp of DNA.</text>
</comment>
<gene>
    <name evidence="13" type="ORF">NOO_LOCUS9725</name>
</gene>
<proteinExistence type="inferred from homology"/>
<dbReference type="CDD" id="cd00074">
    <property type="entry name" value="HFD_H2A"/>
    <property type="match status" value="1"/>
</dbReference>
<dbReference type="OrthoDB" id="5918422at2759"/>
<comment type="subcellular location">
    <subcellularLocation>
        <location evidence="3">Chromosome</location>
    </subcellularLocation>
    <subcellularLocation>
        <location evidence="2 9">Nucleus</location>
    </subcellularLocation>
</comment>
<sequence>MWKERKGAGKEGAMSKNSGPKKSRSAKSGIVFPVSRVHRKLREGNYADRIGATAPIYLAAVLEYLIAEIVNSAGKVTKDNKKVRIDPRHIQIAVRTDDELDKLLSDVTISGGGVLPHIPDALLPTVPDRA</sequence>
<evidence type="ECO:0000256" key="8">
    <source>
        <dbReference type="ARBA" id="ARBA00023269"/>
    </source>
</evidence>
<dbReference type="AlphaFoldDB" id="A0A182ENM2"/>
<feature type="domain" description="Histone H2A C-terminal" evidence="12">
    <location>
        <begin position="98"/>
        <end position="125"/>
    </location>
</feature>
<keyword evidence="9" id="KW-0238">DNA-binding</keyword>
<evidence type="ECO:0000256" key="1">
    <source>
        <dbReference type="ARBA" id="ARBA00002001"/>
    </source>
</evidence>
<dbReference type="SMART" id="SM00414">
    <property type="entry name" value="H2A"/>
    <property type="match status" value="1"/>
</dbReference>
<organism evidence="15">
    <name type="scientific">Onchocerca ochengi</name>
    <name type="common">Filarial nematode worm</name>
    <dbReference type="NCBI Taxonomy" id="42157"/>
    <lineage>
        <taxon>Eukaryota</taxon>
        <taxon>Metazoa</taxon>
        <taxon>Ecdysozoa</taxon>
        <taxon>Nematoda</taxon>
        <taxon>Chromadorea</taxon>
        <taxon>Rhabditida</taxon>
        <taxon>Spirurina</taxon>
        <taxon>Spiruromorpha</taxon>
        <taxon>Filarioidea</taxon>
        <taxon>Onchocercidae</taxon>
        <taxon>Onchocerca</taxon>
    </lineage>
</organism>
<reference evidence="15" key="1">
    <citation type="submission" date="2016-06" db="UniProtKB">
        <authorList>
            <consortium name="WormBaseParasite"/>
        </authorList>
    </citation>
    <scope>IDENTIFICATION</scope>
</reference>
<evidence type="ECO:0000256" key="5">
    <source>
        <dbReference type="ARBA" id="ARBA00022454"/>
    </source>
</evidence>
<dbReference type="InterPro" id="IPR002119">
    <property type="entry name" value="Histone_H2A"/>
</dbReference>
<reference evidence="13 14" key="2">
    <citation type="submission" date="2018-08" db="EMBL/GenBank/DDBJ databases">
        <authorList>
            <person name="Laetsch R D."/>
            <person name="Stevens L."/>
            <person name="Kumar S."/>
            <person name="Blaxter L. M."/>
        </authorList>
    </citation>
    <scope>NUCLEOTIDE SEQUENCE [LARGE SCALE GENOMIC DNA]</scope>
</reference>
<dbReference type="InterPro" id="IPR032454">
    <property type="entry name" value="Histone_H2A_C"/>
</dbReference>
<name>A0A182ENM2_ONCOC</name>
<evidence type="ECO:0000256" key="2">
    <source>
        <dbReference type="ARBA" id="ARBA00004123"/>
    </source>
</evidence>
<dbReference type="GO" id="GO:0046982">
    <property type="term" value="F:protein heterodimerization activity"/>
    <property type="evidence" value="ECO:0007669"/>
    <property type="project" value="InterPro"/>
</dbReference>
<dbReference type="Pfam" id="PF16211">
    <property type="entry name" value="Histone_H2A_C"/>
    <property type="match status" value="1"/>
</dbReference>
<evidence type="ECO:0000256" key="7">
    <source>
        <dbReference type="ARBA" id="ARBA00023242"/>
    </source>
</evidence>
<dbReference type="GO" id="GO:0003677">
    <property type="term" value="F:DNA binding"/>
    <property type="evidence" value="ECO:0007669"/>
    <property type="project" value="UniProtKB-KW"/>
</dbReference>
<dbReference type="STRING" id="42157.A0A182ENM2"/>
<evidence type="ECO:0000256" key="3">
    <source>
        <dbReference type="ARBA" id="ARBA00004286"/>
    </source>
</evidence>
<keyword evidence="7 9" id="KW-0539">Nucleus</keyword>
<dbReference type="PRINTS" id="PR00620">
    <property type="entry name" value="HISTONEH2A"/>
</dbReference>
<dbReference type="WBParaSite" id="nOo.2.0.1.t09725-RA">
    <property type="protein sequence ID" value="nOo.2.0.1.t09725-RA"/>
    <property type="gene ID" value="nOo.2.0.1.g09725"/>
</dbReference>
<keyword evidence="5 9" id="KW-0158">Chromosome</keyword>
<evidence type="ECO:0000259" key="12">
    <source>
        <dbReference type="Pfam" id="PF16211"/>
    </source>
</evidence>
<evidence type="ECO:0000313" key="14">
    <source>
        <dbReference type="Proteomes" id="UP000271087"/>
    </source>
</evidence>
<comment type="function">
    <text evidence="1">Core component of nucleosome. Nucleosomes wrap and compact DNA into chromatin, limiting DNA accessibility to the cellular machineries which require DNA as a template. Histones thereby play a central role in transcription regulation, DNA repair, DNA replication and chromosomal stability. DNA accessibility is regulated via a complex set of post-translational modifications of histones, also called histone code, and nucleosome remodeling.</text>
</comment>
<dbReference type="GO" id="GO:0030527">
    <property type="term" value="F:structural constituent of chromatin"/>
    <property type="evidence" value="ECO:0007669"/>
    <property type="project" value="InterPro"/>
</dbReference>
<dbReference type="Proteomes" id="UP000271087">
    <property type="component" value="Unassembled WGS sequence"/>
</dbReference>
<comment type="similarity">
    <text evidence="4 9">Belongs to the histone H2A family.</text>
</comment>
<protein>
    <recommendedName>
        <fullName evidence="9">Histone H2A</fullName>
    </recommendedName>
</protein>
<dbReference type="FunFam" id="1.10.20.10:FF:000103">
    <property type="entry name" value="Histone H2A type 1"/>
    <property type="match status" value="1"/>
</dbReference>
<dbReference type="GO" id="GO:0005634">
    <property type="term" value="C:nucleus"/>
    <property type="evidence" value="ECO:0007669"/>
    <property type="project" value="UniProtKB-SubCell"/>
</dbReference>
<evidence type="ECO:0000259" key="11">
    <source>
        <dbReference type="Pfam" id="PF00125"/>
    </source>
</evidence>
<dbReference type="InterPro" id="IPR009072">
    <property type="entry name" value="Histone-fold"/>
</dbReference>
<accession>A0A182ENM2</accession>
<evidence type="ECO:0000256" key="10">
    <source>
        <dbReference type="SAM" id="MobiDB-lite"/>
    </source>
</evidence>
<dbReference type="InterPro" id="IPR007125">
    <property type="entry name" value="H2A/H2B/H3"/>
</dbReference>
<dbReference type="PANTHER" id="PTHR23430">
    <property type="entry name" value="HISTONE H2A"/>
    <property type="match status" value="1"/>
</dbReference>
<keyword evidence="14" id="KW-1185">Reference proteome</keyword>
<keyword evidence="8 9" id="KW-0544">Nucleosome core</keyword>
<keyword evidence="6" id="KW-1017">Isopeptide bond</keyword>
<evidence type="ECO:0000256" key="4">
    <source>
        <dbReference type="ARBA" id="ARBA00010691"/>
    </source>
</evidence>